<reference evidence="2 3" key="1">
    <citation type="journal article" date="2013" name="Biodegradation">
        <title>Occurrence of 4-tert-butylphenol (4-t-BP) biodegradation in an aquatic sample caused by the presence of Spirodela polyrrhiza and isolation of a 4-t-BP-utilizing bacterium.</title>
        <authorList>
            <person name="Ogata Y."/>
            <person name="Toyama T."/>
            <person name="Yu N."/>
            <person name="Wang X."/>
            <person name="Sei K."/>
            <person name="Ike M."/>
        </authorList>
    </citation>
    <scope>NUCLEOTIDE SEQUENCE [LARGE SCALE GENOMIC DNA]</scope>
    <source>
        <strain evidence="2 3">OMI</strain>
    </source>
</reference>
<dbReference type="EMBL" id="BEWI01000030">
    <property type="protein sequence ID" value="GAY19860.1"/>
    <property type="molecule type" value="Genomic_DNA"/>
</dbReference>
<protein>
    <submittedName>
        <fullName evidence="2">Uncharacterized protein</fullName>
    </submittedName>
</protein>
<sequence length="79" mass="8517">MRALPRAGLAGAGNRLHHGAGRIGRGWRGAGGFGLGAGAGCEKQKSNQWHTNREGFRGSFKTGERYPTGHYRNCILIRP</sequence>
<accession>A0A292ZAK9</accession>
<evidence type="ECO:0000313" key="2">
    <source>
        <dbReference type="EMBL" id="GAY19860.1"/>
    </source>
</evidence>
<dbReference type="AlphaFoldDB" id="A0A292ZAK9"/>
<proteinExistence type="predicted"/>
<evidence type="ECO:0000313" key="3">
    <source>
        <dbReference type="Proteomes" id="UP000221538"/>
    </source>
</evidence>
<organism evidence="2 3">
    <name type="scientific">Sphingobium fuliginis (strain ATCC 27551)</name>
    <dbReference type="NCBI Taxonomy" id="336203"/>
    <lineage>
        <taxon>Bacteria</taxon>
        <taxon>Pseudomonadati</taxon>
        <taxon>Pseudomonadota</taxon>
        <taxon>Alphaproteobacteria</taxon>
        <taxon>Sphingomonadales</taxon>
        <taxon>Sphingomonadaceae</taxon>
        <taxon>Sphingobium</taxon>
    </lineage>
</organism>
<reference evidence="2 3" key="2">
    <citation type="journal article" date="2013" name="Environ. Sci. Technol.">
        <title>The 4-tert-butylphenol-utilizing bacterium Sphingobium fuliginis OMI can degrade bisphenols via phenolic ring hydroxylation and meta-cleavage pathway.</title>
        <authorList>
            <person name="Ogata Y."/>
            <person name="Goda S."/>
            <person name="Toyama T."/>
            <person name="Sei K."/>
            <person name="Ike M."/>
        </authorList>
    </citation>
    <scope>NUCLEOTIDE SEQUENCE [LARGE SCALE GENOMIC DNA]</scope>
    <source>
        <strain evidence="2 3">OMI</strain>
    </source>
</reference>
<feature type="compositionally biased region" description="Low complexity" evidence="1">
    <location>
        <begin position="1"/>
        <end position="14"/>
    </location>
</feature>
<dbReference type="Proteomes" id="UP000221538">
    <property type="component" value="Unassembled WGS sequence"/>
</dbReference>
<comment type="caution">
    <text evidence="2">The sequence shown here is derived from an EMBL/GenBank/DDBJ whole genome shotgun (WGS) entry which is preliminary data.</text>
</comment>
<evidence type="ECO:0000256" key="1">
    <source>
        <dbReference type="SAM" id="MobiDB-lite"/>
    </source>
</evidence>
<gene>
    <name evidence="2" type="ORF">SFOMI_0382</name>
</gene>
<feature type="region of interest" description="Disordered" evidence="1">
    <location>
        <begin position="1"/>
        <end position="23"/>
    </location>
</feature>
<name>A0A292ZAK9_SPHSA</name>